<evidence type="ECO:0000256" key="8">
    <source>
        <dbReference type="RuleBase" id="RU366006"/>
    </source>
</evidence>
<dbReference type="eggNOG" id="COG4948">
    <property type="taxonomic scope" value="Bacteria"/>
</dbReference>
<keyword evidence="2 7" id="KW-0479">Metal-binding</keyword>
<comment type="similarity">
    <text evidence="1 8">Belongs to the mandelate racemase/muconate lactonizing enzyme family.</text>
</comment>
<reference evidence="10 11" key="1">
    <citation type="submission" date="2014-09" db="EMBL/GenBank/DDBJ databases">
        <title>Genome sequencing and annotation of Bacillus Okhensis strain Kh10-101T.</title>
        <authorList>
            <person name="Prakash J.S."/>
        </authorList>
    </citation>
    <scope>NUCLEOTIDE SEQUENCE [LARGE SCALE GENOMIC DNA]</scope>
    <source>
        <strain evidence="11">Kh10-101T</strain>
    </source>
</reference>
<feature type="binding site" evidence="7">
    <location>
        <position position="196"/>
    </location>
    <ligand>
        <name>Mg(2+)</name>
        <dbReference type="ChEBI" id="CHEBI:18420"/>
    </ligand>
</feature>
<dbReference type="CDD" id="cd03319">
    <property type="entry name" value="L-Ala-DL-Glu_epimerase"/>
    <property type="match status" value="1"/>
</dbReference>
<evidence type="ECO:0000256" key="4">
    <source>
        <dbReference type="ARBA" id="ARBA00023235"/>
    </source>
</evidence>
<dbReference type="SUPFAM" id="SSF51604">
    <property type="entry name" value="Enolase C-terminal domain-like"/>
    <property type="match status" value="1"/>
</dbReference>
<dbReference type="EMBL" id="JRJU01000020">
    <property type="protein sequence ID" value="KHF39345.1"/>
    <property type="molecule type" value="Genomic_DNA"/>
</dbReference>
<dbReference type="RefSeq" id="WP_034630696.1">
    <property type="nucleotide sequence ID" value="NZ_JRJU01000020.1"/>
</dbReference>
<proteinExistence type="inferred from homology"/>
<dbReference type="OrthoDB" id="9775391at2"/>
<evidence type="ECO:0000256" key="1">
    <source>
        <dbReference type="ARBA" id="ARBA00008031"/>
    </source>
</evidence>
<dbReference type="Pfam" id="PF02746">
    <property type="entry name" value="MR_MLE_N"/>
    <property type="match status" value="1"/>
</dbReference>
<dbReference type="Proteomes" id="UP000030832">
    <property type="component" value="Unassembled WGS sequence"/>
</dbReference>
<keyword evidence="4 8" id="KW-0413">Isomerase</keyword>
<dbReference type="Pfam" id="PF13378">
    <property type="entry name" value="MR_MLE_C"/>
    <property type="match status" value="1"/>
</dbReference>
<dbReference type="InterPro" id="IPR036849">
    <property type="entry name" value="Enolase-like_C_sf"/>
</dbReference>
<gene>
    <name evidence="10" type="ORF">LQ50_15750</name>
</gene>
<dbReference type="AlphaFoldDB" id="A0A0B0IDJ3"/>
<dbReference type="Gene3D" id="3.20.20.120">
    <property type="entry name" value="Enolase-like C-terminal domain"/>
    <property type="match status" value="1"/>
</dbReference>
<dbReference type="Gene3D" id="3.30.390.10">
    <property type="entry name" value="Enolase-like, N-terminal domain"/>
    <property type="match status" value="1"/>
</dbReference>
<feature type="binding site" evidence="6">
    <location>
        <position position="165"/>
    </location>
    <ligand>
        <name>substrate</name>
    </ligand>
</feature>
<dbReference type="InterPro" id="IPR013341">
    <property type="entry name" value="Mandelate_racemase_N_dom"/>
</dbReference>
<dbReference type="GO" id="GO:0000287">
    <property type="term" value="F:magnesium ion binding"/>
    <property type="evidence" value="ECO:0007669"/>
    <property type="project" value="UniProtKB-ARBA"/>
</dbReference>
<feature type="active site" description="Proton acceptor; specific for (S)-substrate epimerization" evidence="5">
    <location>
        <position position="273"/>
    </location>
</feature>
<dbReference type="InterPro" id="IPR034603">
    <property type="entry name" value="Dipeptide_epimerase"/>
</dbReference>
<dbReference type="SFLD" id="SFLDF00009">
    <property type="entry name" value="o-succinylbenzoate_synthase"/>
    <property type="match status" value="1"/>
</dbReference>
<feature type="binding site" evidence="7">
    <location>
        <position position="224"/>
    </location>
    <ligand>
        <name>Mg(2+)</name>
        <dbReference type="ChEBI" id="CHEBI:18420"/>
    </ligand>
</feature>
<dbReference type="SFLD" id="SFLDG00180">
    <property type="entry name" value="muconate_cycloisomerase"/>
    <property type="match status" value="1"/>
</dbReference>
<protein>
    <recommendedName>
        <fullName evidence="8">Dipeptide epimerase</fullName>
        <ecNumber evidence="8">5.1.1.-</ecNumber>
    </recommendedName>
</protein>
<organism evidence="10 11">
    <name type="scientific">Halalkalibacter okhensis</name>
    <dbReference type="NCBI Taxonomy" id="333138"/>
    <lineage>
        <taxon>Bacteria</taxon>
        <taxon>Bacillati</taxon>
        <taxon>Bacillota</taxon>
        <taxon>Bacilli</taxon>
        <taxon>Bacillales</taxon>
        <taxon>Bacillaceae</taxon>
        <taxon>Halalkalibacter</taxon>
    </lineage>
</organism>
<dbReference type="PANTHER" id="PTHR48073:SF2">
    <property type="entry name" value="O-SUCCINYLBENZOATE SYNTHASE"/>
    <property type="match status" value="1"/>
</dbReference>
<dbReference type="InterPro" id="IPR013342">
    <property type="entry name" value="Mandelate_racemase_C"/>
</dbReference>
<evidence type="ECO:0000256" key="2">
    <source>
        <dbReference type="ARBA" id="ARBA00022723"/>
    </source>
</evidence>
<feature type="binding site" evidence="6">
    <location>
        <position position="301"/>
    </location>
    <ligand>
        <name>substrate</name>
    </ligand>
</feature>
<comment type="caution">
    <text evidence="10">The sequence shown here is derived from an EMBL/GenBank/DDBJ whole genome shotgun (WGS) entry which is preliminary data.</text>
</comment>
<dbReference type="EC" id="5.1.1.-" evidence="8"/>
<dbReference type="InterPro" id="IPR029065">
    <property type="entry name" value="Enolase_C-like"/>
</dbReference>
<dbReference type="STRING" id="333138.LQ50_15750"/>
<dbReference type="FunFam" id="3.30.390.10:FF:000009">
    <property type="entry name" value="Hydrophobic dipeptide epimerase"/>
    <property type="match status" value="1"/>
</dbReference>
<sequence>MFITDISTKHQTILLKKPFKTALRTTDHAESVIVQLYVSNGLVGVGEAVPTMMITGEGIESIEATILQVIKPALLGKNILNYESVFQILHKTCVRNTSAKAAVDMAIFDVLAQYQNLPLYQFLGGEAPDGEFLELETDYTVSVNSPEEMSEDALEYVSEGFRILKVKVGKDDIDKDILRIKGIREKIGSNIRIRVDANQGWKAKEAIRAIMKMEDMGLDLDIIEQPVIAHDIEGLKKVTDSVLTPIMADESVFSTLDALEVLKLRAADFINIKLMKSGGIFKASIINQVAQECGVECMVGSMIESHLAVTAAAHFAASKQNITRYDFDAPLMLVEKMVDGGITYDSNLIKIPNHPGLGIRSLKEERRDVREASS</sequence>
<dbReference type="SUPFAM" id="SSF54826">
    <property type="entry name" value="Enolase N-terminal domain-like"/>
    <property type="match status" value="1"/>
</dbReference>
<dbReference type="SFLD" id="SFLDS00001">
    <property type="entry name" value="Enolase"/>
    <property type="match status" value="1"/>
</dbReference>
<dbReference type="InterPro" id="IPR029017">
    <property type="entry name" value="Enolase-like_N"/>
</dbReference>
<dbReference type="GO" id="GO:0006518">
    <property type="term" value="P:peptide metabolic process"/>
    <property type="evidence" value="ECO:0007669"/>
    <property type="project" value="UniProtKB-ARBA"/>
</dbReference>
<feature type="binding site" evidence="6">
    <location>
        <position position="326"/>
    </location>
    <ligand>
        <name>substrate</name>
    </ligand>
</feature>
<dbReference type="SMART" id="SM00922">
    <property type="entry name" value="MR_MLE"/>
    <property type="match status" value="1"/>
</dbReference>
<feature type="binding site" evidence="7">
    <location>
        <position position="249"/>
    </location>
    <ligand>
        <name>Mg(2+)</name>
        <dbReference type="ChEBI" id="CHEBI:18420"/>
    </ligand>
</feature>
<evidence type="ECO:0000256" key="7">
    <source>
        <dbReference type="PIRSR" id="PIRSR634603-3"/>
    </source>
</evidence>
<feature type="binding site" evidence="6">
    <location>
        <position position="140"/>
    </location>
    <ligand>
        <name>substrate</name>
    </ligand>
</feature>
<feature type="binding site" evidence="6">
    <location>
        <position position="24"/>
    </location>
    <ligand>
        <name>substrate</name>
    </ligand>
</feature>
<evidence type="ECO:0000313" key="11">
    <source>
        <dbReference type="Proteomes" id="UP000030832"/>
    </source>
</evidence>
<evidence type="ECO:0000313" key="10">
    <source>
        <dbReference type="EMBL" id="KHF39345.1"/>
    </source>
</evidence>
<keyword evidence="3 7" id="KW-0460">Magnesium</keyword>
<keyword evidence="11" id="KW-1185">Reference proteome</keyword>
<evidence type="ECO:0000259" key="9">
    <source>
        <dbReference type="SMART" id="SM00922"/>
    </source>
</evidence>
<evidence type="ECO:0000256" key="5">
    <source>
        <dbReference type="PIRSR" id="PIRSR634603-1"/>
    </source>
</evidence>
<dbReference type="PANTHER" id="PTHR48073">
    <property type="entry name" value="O-SUCCINYLBENZOATE SYNTHASE-RELATED"/>
    <property type="match status" value="1"/>
</dbReference>
<evidence type="ECO:0000256" key="6">
    <source>
        <dbReference type="PIRSR" id="PIRSR634603-2"/>
    </source>
</evidence>
<comment type="cofactor">
    <cofactor evidence="7 8">
        <name>Mg(2+)</name>
        <dbReference type="ChEBI" id="CHEBI:18420"/>
    </cofactor>
    <text evidence="7 8">Binds 1 Mg(2+) ion per subunit.</text>
</comment>
<dbReference type="GO" id="GO:0016855">
    <property type="term" value="F:racemase and epimerase activity, acting on amino acids and derivatives"/>
    <property type="evidence" value="ECO:0007669"/>
    <property type="project" value="UniProtKB-UniRule"/>
</dbReference>
<feature type="domain" description="Mandelate racemase/muconate lactonizing enzyme C-terminal" evidence="9">
    <location>
        <begin position="146"/>
        <end position="245"/>
    </location>
</feature>
<feature type="binding site" evidence="6">
    <location>
        <position position="303"/>
    </location>
    <ligand>
        <name>substrate</name>
    </ligand>
</feature>
<evidence type="ECO:0000256" key="3">
    <source>
        <dbReference type="ARBA" id="ARBA00022842"/>
    </source>
</evidence>
<accession>A0A0B0IDJ3</accession>
<feature type="binding site" evidence="6">
    <location>
        <position position="328"/>
    </location>
    <ligand>
        <name>substrate</name>
    </ligand>
</feature>
<feature type="active site" description="Proton acceptor; specific for (R)-substrate epimerization" evidence="5">
    <location>
        <position position="167"/>
    </location>
</feature>
<name>A0A0B0IDJ3_9BACI</name>